<evidence type="ECO:0000256" key="2">
    <source>
        <dbReference type="ARBA" id="ARBA00005189"/>
    </source>
</evidence>
<dbReference type="AlphaFoldDB" id="A0A4Z1STQ2"/>
<dbReference type="InterPro" id="IPR045252">
    <property type="entry name" value="LPCAT1-like"/>
</dbReference>
<dbReference type="CDD" id="cd07991">
    <property type="entry name" value="LPLAT_LPCAT1-like"/>
    <property type="match status" value="1"/>
</dbReference>
<evidence type="ECO:0000256" key="5">
    <source>
        <dbReference type="ARBA" id="ARBA00022679"/>
    </source>
</evidence>
<evidence type="ECO:0000256" key="13">
    <source>
        <dbReference type="SAM" id="Phobius"/>
    </source>
</evidence>
<evidence type="ECO:0000256" key="4">
    <source>
        <dbReference type="ARBA" id="ARBA00022516"/>
    </source>
</evidence>
<evidence type="ECO:0000256" key="3">
    <source>
        <dbReference type="ARBA" id="ARBA00008655"/>
    </source>
</evidence>
<dbReference type="InterPro" id="IPR002123">
    <property type="entry name" value="Plipid/glycerol_acylTrfase"/>
</dbReference>
<keyword evidence="11" id="KW-1208">Phospholipid metabolism</keyword>
<evidence type="ECO:0000256" key="10">
    <source>
        <dbReference type="ARBA" id="ARBA00023209"/>
    </source>
</evidence>
<dbReference type="GO" id="GO:0008374">
    <property type="term" value="F:O-acyltransferase activity"/>
    <property type="evidence" value="ECO:0007669"/>
    <property type="project" value="InterPro"/>
</dbReference>
<evidence type="ECO:0000256" key="7">
    <source>
        <dbReference type="ARBA" id="ARBA00022989"/>
    </source>
</evidence>
<comment type="subcellular location">
    <subcellularLocation>
        <location evidence="1">Membrane</location>
    </subcellularLocation>
</comment>
<sequence length="378" mass="43216">MAEQEERAEGASFSYEERNEERWTVDGAFTYRPCFPFLYKTERTRFNGSWVGRLVITPVFVVLGPLVAAFRLLAFVLLQSLVTLCSYVITWGYPEDEPLRGWRILVAKIVSYPLYFLMLTAWGVILVPDLRRRAKRPRICVSNHVSILDIFLMILCEGPAFVSKRGVSRVPLMGKAMEILRVMYVREGEKGEKESGGGGATALFERRLAAMRRDPGWRPIHIFPEGTTTTEQAVLRFHTSVFRLGEEVQPICIRYVSYNPVAYVGQDLRTVVYRYLTNPFVLAFVTYLDPVSPFDAENGGALKEPRAFADEVGQAIARELGATYLPYSNEDAFFFRGLKTDANRCTPEFQRDYGWLGTLQTTFEERRRAEEAEKSKKD</sequence>
<keyword evidence="8" id="KW-0443">Lipid metabolism</keyword>
<feature type="domain" description="Phospholipid/glycerol acyltransferase" evidence="14">
    <location>
        <begin position="138"/>
        <end position="256"/>
    </location>
</feature>
<comment type="pathway">
    <text evidence="2">Lipid metabolism.</text>
</comment>
<keyword evidence="4" id="KW-0444">Lipid biosynthesis</keyword>
<evidence type="ECO:0000256" key="1">
    <source>
        <dbReference type="ARBA" id="ARBA00004370"/>
    </source>
</evidence>
<comment type="caution">
    <text evidence="15">The sequence shown here is derived from an EMBL/GenBank/DDBJ whole genome shotgun (WGS) entry which is preliminary data.</text>
</comment>
<evidence type="ECO:0000313" key="15">
    <source>
        <dbReference type="EMBL" id="TNJ29296.1"/>
    </source>
</evidence>
<keyword evidence="5 15" id="KW-0808">Transferase</keyword>
<organism evidence="15 16">
    <name type="scientific">Giardia muris</name>
    <dbReference type="NCBI Taxonomy" id="5742"/>
    <lineage>
        <taxon>Eukaryota</taxon>
        <taxon>Metamonada</taxon>
        <taxon>Diplomonadida</taxon>
        <taxon>Hexamitidae</taxon>
        <taxon>Giardiinae</taxon>
        <taxon>Giardia</taxon>
    </lineage>
</organism>
<feature type="transmembrane region" description="Helical" evidence="13">
    <location>
        <begin position="75"/>
        <end position="93"/>
    </location>
</feature>
<evidence type="ECO:0000256" key="9">
    <source>
        <dbReference type="ARBA" id="ARBA00023136"/>
    </source>
</evidence>
<dbReference type="OrthoDB" id="272512at2759"/>
<dbReference type="Proteomes" id="UP000315496">
    <property type="component" value="Chromosome 1"/>
</dbReference>
<proteinExistence type="inferred from homology"/>
<keyword evidence="7 13" id="KW-1133">Transmembrane helix</keyword>
<keyword evidence="9 13" id="KW-0472">Membrane</keyword>
<dbReference type="GO" id="GO:0016020">
    <property type="term" value="C:membrane"/>
    <property type="evidence" value="ECO:0007669"/>
    <property type="project" value="UniProtKB-SubCell"/>
</dbReference>
<evidence type="ECO:0000313" key="16">
    <source>
        <dbReference type="Proteomes" id="UP000315496"/>
    </source>
</evidence>
<dbReference type="SUPFAM" id="SSF69593">
    <property type="entry name" value="Glycerol-3-phosphate (1)-acyltransferase"/>
    <property type="match status" value="1"/>
</dbReference>
<dbReference type="EMBL" id="VDLU01000001">
    <property type="protein sequence ID" value="TNJ29296.1"/>
    <property type="molecule type" value="Genomic_DNA"/>
</dbReference>
<accession>A0A4Z1STQ2</accession>
<dbReference type="PANTHER" id="PTHR23063:SF52">
    <property type="entry name" value="LYSOPHOSPHATIDYLCHOLINE ACYLTRANSFERASE"/>
    <property type="match status" value="1"/>
</dbReference>
<evidence type="ECO:0000256" key="8">
    <source>
        <dbReference type="ARBA" id="ARBA00023098"/>
    </source>
</evidence>
<dbReference type="Pfam" id="PF01553">
    <property type="entry name" value="Acyltransferase"/>
    <property type="match status" value="1"/>
</dbReference>
<reference evidence="15 16" key="1">
    <citation type="submission" date="2019-05" db="EMBL/GenBank/DDBJ databases">
        <title>The compact genome of Giardia muris reveals important steps in the evolution of intestinal protozoan parasites.</title>
        <authorList>
            <person name="Xu F."/>
            <person name="Jimenez-Gonzalez A."/>
            <person name="Einarsson E."/>
            <person name="Astvaldsson A."/>
            <person name="Peirasmaki D."/>
            <person name="Eckmann L."/>
            <person name="Andersson J.O."/>
            <person name="Svard S.G."/>
            <person name="Jerlstrom-Hultqvist J."/>
        </authorList>
    </citation>
    <scope>NUCLEOTIDE SEQUENCE [LARGE SCALE GENOMIC DNA]</scope>
    <source>
        <strain evidence="15 16">Roberts-Thomson</strain>
    </source>
</reference>
<keyword evidence="10" id="KW-0594">Phospholipid biosynthesis</keyword>
<feature type="transmembrane region" description="Helical" evidence="13">
    <location>
        <begin position="50"/>
        <end position="68"/>
    </location>
</feature>
<gene>
    <name evidence="15" type="ORF">GMRT_11017</name>
</gene>
<protein>
    <submittedName>
        <fullName evidence="15">Lyso-PAF acetyltransferase/Lysophosphatidylcholine acyltransferase</fullName>
    </submittedName>
</protein>
<feature type="transmembrane region" description="Helical" evidence="13">
    <location>
        <begin position="139"/>
        <end position="162"/>
    </location>
</feature>
<keyword evidence="12 15" id="KW-0012">Acyltransferase</keyword>
<feature type="transmembrane region" description="Helical" evidence="13">
    <location>
        <begin position="105"/>
        <end position="127"/>
    </location>
</feature>
<dbReference type="GO" id="GO:0008654">
    <property type="term" value="P:phospholipid biosynthetic process"/>
    <property type="evidence" value="ECO:0007669"/>
    <property type="project" value="UniProtKB-KW"/>
</dbReference>
<dbReference type="PANTHER" id="PTHR23063">
    <property type="entry name" value="PHOSPHOLIPID ACYLTRANSFERASE"/>
    <property type="match status" value="1"/>
</dbReference>
<keyword evidence="6 13" id="KW-0812">Transmembrane</keyword>
<evidence type="ECO:0000256" key="11">
    <source>
        <dbReference type="ARBA" id="ARBA00023264"/>
    </source>
</evidence>
<evidence type="ECO:0000256" key="6">
    <source>
        <dbReference type="ARBA" id="ARBA00022692"/>
    </source>
</evidence>
<comment type="similarity">
    <text evidence="3">Belongs to the 1-acyl-sn-glycerol-3-phosphate acyltransferase family.</text>
</comment>
<dbReference type="VEuPathDB" id="GiardiaDB:GMRT_11017"/>
<name>A0A4Z1STQ2_GIAMU</name>
<evidence type="ECO:0000256" key="12">
    <source>
        <dbReference type="ARBA" id="ARBA00023315"/>
    </source>
</evidence>
<evidence type="ECO:0000259" key="14">
    <source>
        <dbReference type="SMART" id="SM00563"/>
    </source>
</evidence>
<dbReference type="SMART" id="SM00563">
    <property type="entry name" value="PlsC"/>
    <property type="match status" value="1"/>
</dbReference>
<keyword evidence="16" id="KW-1185">Reference proteome</keyword>